<accession>A0AAW1NRF3</accession>
<evidence type="ECO:0000313" key="2">
    <source>
        <dbReference type="EMBL" id="KAK9791554.1"/>
    </source>
</evidence>
<dbReference type="AlphaFoldDB" id="A0AAW1NRF3"/>
<evidence type="ECO:0000256" key="1">
    <source>
        <dbReference type="SAM" id="MobiDB-lite"/>
    </source>
</evidence>
<gene>
    <name evidence="2" type="ORF">WJX73_001021</name>
</gene>
<organism evidence="2 3">
    <name type="scientific">Symbiochloris irregularis</name>
    <dbReference type="NCBI Taxonomy" id="706552"/>
    <lineage>
        <taxon>Eukaryota</taxon>
        <taxon>Viridiplantae</taxon>
        <taxon>Chlorophyta</taxon>
        <taxon>core chlorophytes</taxon>
        <taxon>Trebouxiophyceae</taxon>
        <taxon>Trebouxiales</taxon>
        <taxon>Trebouxiaceae</taxon>
        <taxon>Symbiochloris</taxon>
    </lineage>
</organism>
<sequence>MSGTSGQQQQSNSAAPHPDAVPVQNADGTQGWMISDAVAAALRPVGLHEFVPGRSVNPETGEATNEADDHAHQSSGDTQANAEGAAGRAFNKVGQAVGNGSGVQGSAEGMSENVTKQADEPAHANAGSANVVKPHSGRQAYGESAPNAQHASDGLTNAVHENATTEATA</sequence>
<keyword evidence="3" id="KW-1185">Reference proteome</keyword>
<protein>
    <submittedName>
        <fullName evidence="2">Uncharacterized protein</fullName>
    </submittedName>
</protein>
<comment type="caution">
    <text evidence="2">The sequence shown here is derived from an EMBL/GenBank/DDBJ whole genome shotgun (WGS) entry which is preliminary data.</text>
</comment>
<dbReference type="EMBL" id="JALJOQ010000176">
    <property type="protein sequence ID" value="KAK9791554.1"/>
    <property type="molecule type" value="Genomic_DNA"/>
</dbReference>
<feature type="compositionally biased region" description="Low complexity" evidence="1">
    <location>
        <begin position="1"/>
        <end position="13"/>
    </location>
</feature>
<dbReference type="Proteomes" id="UP001465755">
    <property type="component" value="Unassembled WGS sequence"/>
</dbReference>
<evidence type="ECO:0000313" key="3">
    <source>
        <dbReference type="Proteomes" id="UP001465755"/>
    </source>
</evidence>
<feature type="region of interest" description="Disordered" evidence="1">
    <location>
        <begin position="1"/>
        <end position="28"/>
    </location>
</feature>
<feature type="region of interest" description="Disordered" evidence="1">
    <location>
        <begin position="50"/>
        <end position="169"/>
    </location>
</feature>
<name>A0AAW1NRF3_9CHLO</name>
<reference evidence="2 3" key="1">
    <citation type="journal article" date="2024" name="Nat. Commun.">
        <title>Phylogenomics reveals the evolutionary origins of lichenization in chlorophyte algae.</title>
        <authorList>
            <person name="Puginier C."/>
            <person name="Libourel C."/>
            <person name="Otte J."/>
            <person name="Skaloud P."/>
            <person name="Haon M."/>
            <person name="Grisel S."/>
            <person name="Petersen M."/>
            <person name="Berrin J.G."/>
            <person name="Delaux P.M."/>
            <person name="Dal Grande F."/>
            <person name="Keller J."/>
        </authorList>
    </citation>
    <scope>NUCLEOTIDE SEQUENCE [LARGE SCALE GENOMIC DNA]</scope>
    <source>
        <strain evidence="2 3">SAG 2036</strain>
    </source>
</reference>
<proteinExistence type="predicted"/>